<dbReference type="PANTHER" id="PTHR11669:SF0">
    <property type="entry name" value="PROTEIN STICHEL-LIKE 2"/>
    <property type="match status" value="1"/>
</dbReference>
<dbReference type="InterPro" id="IPR050238">
    <property type="entry name" value="DNA_Rep/Repair_Clamp_Loader"/>
</dbReference>
<dbReference type="PANTHER" id="PTHR11669">
    <property type="entry name" value="REPLICATION FACTOR C / DNA POLYMERASE III GAMMA-TAU SUBUNIT"/>
    <property type="match status" value="1"/>
</dbReference>
<protein>
    <submittedName>
        <fullName evidence="1">AAA family ATPase</fullName>
    </submittedName>
</protein>
<dbReference type="Gene3D" id="3.40.50.300">
    <property type="entry name" value="P-loop containing nucleotide triphosphate hydrolases"/>
    <property type="match status" value="1"/>
</dbReference>
<dbReference type="SUPFAM" id="SSF52540">
    <property type="entry name" value="P-loop containing nucleoside triphosphate hydrolases"/>
    <property type="match status" value="1"/>
</dbReference>
<dbReference type="Pfam" id="PF13177">
    <property type="entry name" value="DNA_pol3_delta2"/>
    <property type="match status" value="1"/>
</dbReference>
<evidence type="ECO:0000313" key="1">
    <source>
        <dbReference type="EMBL" id="QSW37763.1"/>
    </source>
</evidence>
<dbReference type="InterPro" id="IPR027417">
    <property type="entry name" value="P-loop_NTPase"/>
</dbReference>
<reference evidence="1" key="1">
    <citation type="submission" date="2021-02" db="EMBL/GenBank/DDBJ databases">
        <authorList>
            <person name="Franco D."/>
        </authorList>
    </citation>
    <scope>NUCLEOTIDE SEQUENCE</scope>
    <source>
        <strain evidence="1">DICMUL</strain>
    </source>
</reference>
<gene>
    <name evidence="1" type="ORF">JSR02_00370</name>
</gene>
<dbReference type="Gene3D" id="1.10.8.60">
    <property type="match status" value="1"/>
</dbReference>
<dbReference type="GO" id="GO:0006261">
    <property type="term" value="P:DNA-templated DNA replication"/>
    <property type="evidence" value="ECO:0007669"/>
    <property type="project" value="TreeGrafter"/>
</dbReference>
<evidence type="ECO:0000313" key="2">
    <source>
        <dbReference type="Proteomes" id="UP000663602"/>
    </source>
</evidence>
<sequence length="265" mass="31157">MTKKFLYNKYLPQKESEIIGQYHIKKIINNLITNNTIPCNYIFHGKSGTGKTTYSRIFFNKINCKNHPYKKPCTCKITNSKTDFLEIDAASHRKVEEIKEVFKSRIYLPIQNKYRVICIDEAQMLSLYSFNYLLKIIEYENKKLIVIFITTQFNKIPTTIKSRCLCLNFKKIKTTTLLKYLLHITHQEKTPVNKKILKIIAKNSQGSVRQALVYLNKIIAYNTNKITHAYKLSFLKELQKHKHLPLTAISIYHSLLISFIRLRTT</sequence>
<name>A0A975AEF3_9PROT</name>
<dbReference type="AlphaFoldDB" id="A0A975AEF3"/>
<reference evidence="1" key="2">
    <citation type="submission" date="2021-03" db="EMBL/GenBank/DDBJ databases">
        <title>Alternative transmission patterns in independently acquired nutritional co-symbionts of Dictyopharidae planthoppers.</title>
        <authorList>
            <person name="Michalik A."/>
            <person name="Lukasik P."/>
        </authorList>
    </citation>
    <scope>NUCLEOTIDE SEQUENCE</scope>
    <source>
        <strain evidence="1">DICMUL</strain>
    </source>
</reference>
<organism evidence="1 2">
    <name type="scientific">Candidatus Vidania fulgoroideorum</name>
    <dbReference type="NCBI Taxonomy" id="881286"/>
    <lineage>
        <taxon>Bacteria</taxon>
        <taxon>Pseudomonadati</taxon>
        <taxon>Pseudomonadota</taxon>
        <taxon>Betaproteobacteria</taxon>
        <taxon>Candidatus Vidania</taxon>
    </lineage>
</organism>
<accession>A0A975AEF3</accession>
<dbReference type="Proteomes" id="UP000663602">
    <property type="component" value="Chromosome"/>
</dbReference>
<proteinExistence type="predicted"/>
<dbReference type="EMBL" id="CP071410">
    <property type="protein sequence ID" value="QSW37763.1"/>
    <property type="molecule type" value="Genomic_DNA"/>
</dbReference>